<dbReference type="PANTHER" id="PTHR14304:SF11">
    <property type="entry name" value="SAP DOMAIN-CONTAINING PROTEIN"/>
    <property type="match status" value="1"/>
</dbReference>
<organism evidence="3 4">
    <name type="scientific">Nyssa sinensis</name>
    <dbReference type="NCBI Taxonomy" id="561372"/>
    <lineage>
        <taxon>Eukaryota</taxon>
        <taxon>Viridiplantae</taxon>
        <taxon>Streptophyta</taxon>
        <taxon>Embryophyta</taxon>
        <taxon>Tracheophyta</taxon>
        <taxon>Spermatophyta</taxon>
        <taxon>Magnoliopsida</taxon>
        <taxon>eudicotyledons</taxon>
        <taxon>Gunneridae</taxon>
        <taxon>Pentapetalae</taxon>
        <taxon>asterids</taxon>
        <taxon>Cornales</taxon>
        <taxon>Nyssaceae</taxon>
        <taxon>Nyssa</taxon>
    </lineage>
</organism>
<accession>A0A5J5AG52</accession>
<dbReference type="AlphaFoldDB" id="A0A5J5AG52"/>
<dbReference type="EMBL" id="CM018044">
    <property type="protein sequence ID" value="KAA8530025.1"/>
    <property type="molecule type" value="Genomic_DNA"/>
</dbReference>
<dbReference type="InterPro" id="IPR025954">
    <property type="entry name" value="DBC1/CARP1_inactive_NUDIX"/>
</dbReference>
<evidence type="ECO:0000256" key="1">
    <source>
        <dbReference type="SAM" id="MobiDB-lite"/>
    </source>
</evidence>
<proteinExistence type="predicted"/>
<dbReference type="SMART" id="SM01122">
    <property type="entry name" value="DBC1"/>
    <property type="match status" value="1"/>
</dbReference>
<feature type="compositionally biased region" description="Polar residues" evidence="1">
    <location>
        <begin position="42"/>
        <end position="51"/>
    </location>
</feature>
<feature type="compositionally biased region" description="Basic and acidic residues" evidence="1">
    <location>
        <begin position="302"/>
        <end position="409"/>
    </location>
</feature>
<dbReference type="Pfam" id="PF14443">
    <property type="entry name" value="DBC1"/>
    <property type="match status" value="1"/>
</dbReference>
<dbReference type="PANTHER" id="PTHR14304">
    <property type="entry name" value="CELL DIVISION CYCLE AND APOPTOSIS REGULATOR PROTEIN"/>
    <property type="match status" value="1"/>
</dbReference>
<evidence type="ECO:0000259" key="2">
    <source>
        <dbReference type="SMART" id="SM01122"/>
    </source>
</evidence>
<protein>
    <recommendedName>
        <fullName evidence="2">DBC1/CARP1 catalytically inactive NUDIX hydrolase domain-containing protein</fullName>
    </recommendedName>
</protein>
<feature type="region of interest" description="Disordered" evidence="1">
    <location>
        <begin position="101"/>
        <end position="160"/>
    </location>
</feature>
<sequence length="616" mass="69229">MYSSRGSNAYGQQQPYASQSAYAQNLGPAYSVSSVGGPDGASQISMASRHSSLLGGPQEADIGGYRAHPSAGAHYGGQYSSVYGSAALSNAQQVPAISAKGAGPSALEGRTGYSSAMPESPKFTSEGKYGERQGAYTGRDLQSEPTGRYADSIGFSHQHQPDMYDRMDQALLLRQEQMLKAQSLQSASLDEGSRQADYLAARGATIHHPAQDLVTYGGRMDVESRSLSMLSGSSYGGQHAPSILGAAPRRNVDDIMYAQTSSNPGYGVSLPPGRDYATGKGLHGTPLESDFPGSVLSRGGHPRIDEHNDDKGGYARGLERREEDRRRELLREREKDREREKERERERKREREREKERILERREKERDRERKRGPEIRHERTPPRISRDHRGSSLTKDRRSLRRDSPRHEALHRRHSPVKEKRREYVCKVYSSSLIDIERDYLSIDKRYPRLYISPECSKVVVNWPKENLRLSIRTPVSFEHDFVEEEAAAEQKEPAAIPSADEPIRSEHGITVWNAKMILMSGLSQNAQEEVSSEKSYDDRVPHFCNILRFAILRKDHSFMAIGGPWDTVDGGDPSVDDSSLVRTVLRYAKDVTQLDLKNCQHWNRFLEIHYDRIG</sequence>
<feature type="domain" description="DBC1/CARP1 catalytically inactive NUDIX hydrolase" evidence="2">
    <location>
        <begin position="542"/>
        <end position="616"/>
    </location>
</feature>
<name>A0A5J5AG52_9ASTE</name>
<feature type="region of interest" description="Disordered" evidence="1">
    <location>
        <begin position="28"/>
        <end position="69"/>
    </location>
</feature>
<dbReference type="GO" id="GO:0005634">
    <property type="term" value="C:nucleus"/>
    <property type="evidence" value="ECO:0007669"/>
    <property type="project" value="TreeGrafter"/>
</dbReference>
<dbReference type="InterPro" id="IPR025224">
    <property type="entry name" value="CCAR1/CCAR2"/>
</dbReference>
<dbReference type="Proteomes" id="UP000325577">
    <property type="component" value="Linkage Group LG20"/>
</dbReference>
<gene>
    <name evidence="3" type="ORF">F0562_034559</name>
</gene>
<evidence type="ECO:0000313" key="3">
    <source>
        <dbReference type="EMBL" id="KAA8530025.1"/>
    </source>
</evidence>
<dbReference type="GO" id="GO:0006355">
    <property type="term" value="P:regulation of DNA-templated transcription"/>
    <property type="evidence" value="ECO:0007669"/>
    <property type="project" value="InterPro"/>
</dbReference>
<evidence type="ECO:0000313" key="4">
    <source>
        <dbReference type="Proteomes" id="UP000325577"/>
    </source>
</evidence>
<reference evidence="3 4" key="1">
    <citation type="submission" date="2019-09" db="EMBL/GenBank/DDBJ databases">
        <title>A chromosome-level genome assembly of the Chinese tupelo Nyssa sinensis.</title>
        <authorList>
            <person name="Yang X."/>
            <person name="Kang M."/>
            <person name="Yang Y."/>
            <person name="Xiong H."/>
            <person name="Wang M."/>
            <person name="Zhang Z."/>
            <person name="Wang Z."/>
            <person name="Wu H."/>
            <person name="Ma T."/>
            <person name="Liu J."/>
            <person name="Xi Z."/>
        </authorList>
    </citation>
    <scope>NUCLEOTIDE SEQUENCE [LARGE SCALE GENOMIC DNA]</scope>
    <source>
        <strain evidence="3">J267</strain>
        <tissue evidence="3">Leaf</tissue>
    </source>
</reference>
<feature type="region of interest" description="Disordered" evidence="1">
    <location>
        <begin position="262"/>
        <end position="418"/>
    </location>
</feature>
<keyword evidence="4" id="KW-1185">Reference proteome</keyword>
<dbReference type="OrthoDB" id="21006at2759"/>